<keyword evidence="2" id="KW-0645">Protease</keyword>
<dbReference type="SUPFAM" id="SSF143081">
    <property type="entry name" value="BB1717-like"/>
    <property type="match status" value="1"/>
</dbReference>
<evidence type="ECO:0000256" key="1">
    <source>
        <dbReference type="ARBA" id="ARBA00008136"/>
    </source>
</evidence>
<keyword evidence="6" id="KW-0238">DNA-binding</keyword>
<evidence type="ECO:0000256" key="4">
    <source>
        <dbReference type="ARBA" id="ARBA00022801"/>
    </source>
</evidence>
<organism evidence="8">
    <name type="scientific">freshwater metagenome</name>
    <dbReference type="NCBI Taxonomy" id="449393"/>
    <lineage>
        <taxon>unclassified sequences</taxon>
        <taxon>metagenomes</taxon>
        <taxon>ecological metagenomes</taxon>
    </lineage>
</organism>
<accession>A0A6J6BEJ9</accession>
<keyword evidence="7" id="KW-0456">Lyase</keyword>
<comment type="similarity">
    <text evidence="1">Belongs to the SOS response-associated peptidase family.</text>
</comment>
<dbReference type="GO" id="GO:0016829">
    <property type="term" value="F:lyase activity"/>
    <property type="evidence" value="ECO:0007669"/>
    <property type="project" value="UniProtKB-KW"/>
</dbReference>
<dbReference type="Gene3D" id="3.90.1680.10">
    <property type="entry name" value="SOS response associated peptidase-like"/>
    <property type="match status" value="1"/>
</dbReference>
<name>A0A6J6BEJ9_9ZZZZ</name>
<protein>
    <submittedName>
        <fullName evidence="8">Unannotated protein</fullName>
    </submittedName>
</protein>
<dbReference type="InterPro" id="IPR036590">
    <property type="entry name" value="SRAP-like"/>
</dbReference>
<evidence type="ECO:0000256" key="2">
    <source>
        <dbReference type="ARBA" id="ARBA00022670"/>
    </source>
</evidence>
<dbReference type="GO" id="GO:0006508">
    <property type="term" value="P:proteolysis"/>
    <property type="evidence" value="ECO:0007669"/>
    <property type="project" value="UniProtKB-KW"/>
</dbReference>
<dbReference type="PANTHER" id="PTHR13604">
    <property type="entry name" value="DC12-RELATED"/>
    <property type="match status" value="1"/>
</dbReference>
<keyword evidence="5" id="KW-0190">Covalent protein-DNA linkage</keyword>
<dbReference type="Pfam" id="PF02586">
    <property type="entry name" value="SRAP"/>
    <property type="match status" value="1"/>
</dbReference>
<evidence type="ECO:0000256" key="7">
    <source>
        <dbReference type="ARBA" id="ARBA00023239"/>
    </source>
</evidence>
<evidence type="ECO:0000313" key="8">
    <source>
        <dbReference type="EMBL" id="CAB4536809.1"/>
    </source>
</evidence>
<evidence type="ECO:0000256" key="3">
    <source>
        <dbReference type="ARBA" id="ARBA00022763"/>
    </source>
</evidence>
<gene>
    <name evidence="8" type="ORF">UFOPK1493_00047</name>
</gene>
<evidence type="ECO:0000256" key="6">
    <source>
        <dbReference type="ARBA" id="ARBA00023125"/>
    </source>
</evidence>
<dbReference type="GO" id="GO:0106300">
    <property type="term" value="P:protein-DNA covalent cross-linking repair"/>
    <property type="evidence" value="ECO:0007669"/>
    <property type="project" value="InterPro"/>
</dbReference>
<sequence>MCGRFVSSTTPDRIASYFGATFDTEPLPANHNVAPTNDVYAVVADAAAQPVVRSFHWGLVPSWAKDVKIGSKMINARAETVAEKPAFKPLLRSKRVIVPMDGFYEWKVVPGQRTKQPYFIHRRDGEPLAVAGLWTAWRDKEAGADAPWLHSCTIITCAANATMAPVHDRMPVLLPPPVWHAWLDPDNHDLDGLTALLVPAPDELLEMHPVSTAVNNVRNKGAELIEVIDLDDVELAE</sequence>
<reference evidence="8" key="1">
    <citation type="submission" date="2020-05" db="EMBL/GenBank/DDBJ databases">
        <authorList>
            <person name="Chiriac C."/>
            <person name="Salcher M."/>
            <person name="Ghai R."/>
            <person name="Kavagutti S V."/>
        </authorList>
    </citation>
    <scope>NUCLEOTIDE SEQUENCE</scope>
</reference>
<evidence type="ECO:0000256" key="5">
    <source>
        <dbReference type="ARBA" id="ARBA00023124"/>
    </source>
</evidence>
<dbReference type="InterPro" id="IPR003738">
    <property type="entry name" value="SRAP"/>
</dbReference>
<dbReference type="EMBL" id="CAEZSR010000001">
    <property type="protein sequence ID" value="CAB4536809.1"/>
    <property type="molecule type" value="Genomic_DNA"/>
</dbReference>
<dbReference type="GO" id="GO:0003697">
    <property type="term" value="F:single-stranded DNA binding"/>
    <property type="evidence" value="ECO:0007669"/>
    <property type="project" value="InterPro"/>
</dbReference>
<dbReference type="AlphaFoldDB" id="A0A6J6BEJ9"/>
<dbReference type="PANTHER" id="PTHR13604:SF0">
    <property type="entry name" value="ABASIC SITE PROCESSING PROTEIN HMCES"/>
    <property type="match status" value="1"/>
</dbReference>
<keyword evidence="3" id="KW-0227">DNA damage</keyword>
<keyword evidence="4" id="KW-0378">Hydrolase</keyword>
<proteinExistence type="inferred from homology"/>
<dbReference type="GO" id="GO:0008233">
    <property type="term" value="F:peptidase activity"/>
    <property type="evidence" value="ECO:0007669"/>
    <property type="project" value="UniProtKB-KW"/>
</dbReference>